<proteinExistence type="predicted"/>
<accession>A0AAE1H0Y0</accession>
<keyword evidence="3" id="KW-1185">Reference proteome</keyword>
<protein>
    <submittedName>
        <fullName evidence="2">Mycolic acid-containing lipids exporter MmpL11</fullName>
    </submittedName>
</protein>
<feature type="region of interest" description="Disordered" evidence="1">
    <location>
        <begin position="13"/>
        <end position="52"/>
    </location>
</feature>
<organism evidence="2 3">
    <name type="scientific">Frankliniella fusca</name>
    <dbReference type="NCBI Taxonomy" id="407009"/>
    <lineage>
        <taxon>Eukaryota</taxon>
        <taxon>Metazoa</taxon>
        <taxon>Ecdysozoa</taxon>
        <taxon>Arthropoda</taxon>
        <taxon>Hexapoda</taxon>
        <taxon>Insecta</taxon>
        <taxon>Pterygota</taxon>
        <taxon>Neoptera</taxon>
        <taxon>Paraneoptera</taxon>
        <taxon>Thysanoptera</taxon>
        <taxon>Terebrantia</taxon>
        <taxon>Thripoidea</taxon>
        <taxon>Thripidae</taxon>
        <taxon>Frankliniella</taxon>
    </lineage>
</organism>
<reference evidence="2" key="1">
    <citation type="submission" date="2021-07" db="EMBL/GenBank/DDBJ databases">
        <authorList>
            <person name="Catto M.A."/>
            <person name="Jacobson A."/>
            <person name="Kennedy G."/>
            <person name="Labadie P."/>
            <person name="Hunt B.G."/>
            <person name="Srinivasan R."/>
        </authorList>
    </citation>
    <scope>NUCLEOTIDE SEQUENCE</scope>
    <source>
        <strain evidence="2">PL_HMW_Pooled</strain>
        <tissue evidence="2">Head</tissue>
    </source>
</reference>
<reference evidence="2" key="2">
    <citation type="journal article" date="2023" name="BMC Genomics">
        <title>Pest status, molecular evolution, and epigenetic factors derived from the genome assembly of Frankliniella fusca, a thysanopteran phytovirus vector.</title>
        <authorList>
            <person name="Catto M.A."/>
            <person name="Labadie P.E."/>
            <person name="Jacobson A.L."/>
            <person name="Kennedy G.G."/>
            <person name="Srinivasan R."/>
            <person name="Hunt B.G."/>
        </authorList>
    </citation>
    <scope>NUCLEOTIDE SEQUENCE</scope>
    <source>
        <strain evidence="2">PL_HMW_Pooled</strain>
    </source>
</reference>
<gene>
    <name evidence="2" type="ORF">KUF71_022033</name>
</gene>
<dbReference type="AlphaFoldDB" id="A0AAE1H0Y0"/>
<evidence type="ECO:0000313" key="3">
    <source>
        <dbReference type="Proteomes" id="UP001219518"/>
    </source>
</evidence>
<name>A0AAE1H0Y0_9NEOP</name>
<dbReference type="Proteomes" id="UP001219518">
    <property type="component" value="Unassembled WGS sequence"/>
</dbReference>
<evidence type="ECO:0000256" key="1">
    <source>
        <dbReference type="SAM" id="MobiDB-lite"/>
    </source>
</evidence>
<evidence type="ECO:0000313" key="2">
    <source>
        <dbReference type="EMBL" id="KAK3912463.1"/>
    </source>
</evidence>
<comment type="caution">
    <text evidence="2">The sequence shown here is derived from an EMBL/GenBank/DDBJ whole genome shotgun (WGS) entry which is preliminary data.</text>
</comment>
<sequence length="132" mass="14270">MLLLAPKTSFLTAGEPSVAPSKHRSKALSPRFAGEPQQHGPGQHSTADSTPCTSRIWRDRVAAVSREISQEKRTVAVPVHTKYPFTSKDSPAILNATLITKPGFHETSCLSFCISTDANQRLLDIVAVAKFG</sequence>
<dbReference type="EMBL" id="JAHWGI010000293">
    <property type="protein sequence ID" value="KAK3912463.1"/>
    <property type="molecule type" value="Genomic_DNA"/>
</dbReference>
<feature type="compositionally biased region" description="Polar residues" evidence="1">
    <location>
        <begin position="43"/>
        <end position="52"/>
    </location>
</feature>